<name>A0A8S5RRU7_9CAUD</name>
<reference evidence="1" key="1">
    <citation type="journal article" date="2021" name="Proc. Natl. Acad. Sci. U.S.A.">
        <title>A Catalog of Tens of Thousands of Viruses from Human Metagenomes Reveals Hidden Associations with Chronic Diseases.</title>
        <authorList>
            <person name="Tisza M.J."/>
            <person name="Buck C.B."/>
        </authorList>
    </citation>
    <scope>NUCLEOTIDE SEQUENCE</scope>
    <source>
        <strain evidence="1">CtES717</strain>
    </source>
</reference>
<evidence type="ECO:0008006" key="2">
    <source>
        <dbReference type="Google" id="ProtNLM"/>
    </source>
</evidence>
<dbReference type="EMBL" id="BK057795">
    <property type="protein sequence ID" value="DAE92232.1"/>
    <property type="molecule type" value="Genomic_DNA"/>
</dbReference>
<sequence length="112" mass="12948">MEIELKNGEKIILEVTSLFLEYIEDYEGGLEQLKKDAKGQKDKNGYTKTMYATNQILYAIIASNYDEPLTYRQAVRLVKLEDIESIINFVISNTPDIKKGNTINMNNLKHRM</sequence>
<protein>
    <recommendedName>
        <fullName evidence="2">Phage protein</fullName>
    </recommendedName>
</protein>
<accession>A0A8S5RRU7</accession>
<proteinExistence type="predicted"/>
<evidence type="ECO:0000313" key="1">
    <source>
        <dbReference type="EMBL" id="DAE92232.1"/>
    </source>
</evidence>
<organism evidence="1">
    <name type="scientific">Siphoviridae sp. ctES717</name>
    <dbReference type="NCBI Taxonomy" id="2827564"/>
    <lineage>
        <taxon>Viruses</taxon>
        <taxon>Duplodnaviria</taxon>
        <taxon>Heunggongvirae</taxon>
        <taxon>Uroviricota</taxon>
        <taxon>Caudoviricetes</taxon>
    </lineage>
</organism>